<name>A0ABT9JQG8_9PROT</name>
<dbReference type="EMBL" id="JAVCAP010000004">
    <property type="protein sequence ID" value="MDP8566807.1"/>
    <property type="molecule type" value="Genomic_DNA"/>
</dbReference>
<accession>A0ABT9JQG8</accession>
<organism evidence="1 2">
    <name type="scientific">Methylophilus aquaticus</name>
    <dbReference type="NCBI Taxonomy" id="1971610"/>
    <lineage>
        <taxon>Bacteria</taxon>
        <taxon>Pseudomonadati</taxon>
        <taxon>Pseudomonadota</taxon>
        <taxon>Betaproteobacteria</taxon>
        <taxon>Nitrosomonadales</taxon>
        <taxon>Methylophilaceae</taxon>
        <taxon>Methylophilus</taxon>
    </lineage>
</organism>
<dbReference type="Proteomes" id="UP001225906">
    <property type="component" value="Unassembled WGS sequence"/>
</dbReference>
<comment type="caution">
    <text evidence="1">The sequence shown here is derived from an EMBL/GenBank/DDBJ whole genome shotgun (WGS) entry which is preliminary data.</text>
</comment>
<keyword evidence="2" id="KW-1185">Reference proteome</keyword>
<evidence type="ECO:0000313" key="2">
    <source>
        <dbReference type="Proteomes" id="UP001225906"/>
    </source>
</evidence>
<evidence type="ECO:0000313" key="1">
    <source>
        <dbReference type="EMBL" id="MDP8566807.1"/>
    </source>
</evidence>
<dbReference type="RefSeq" id="WP_306388511.1">
    <property type="nucleotide sequence ID" value="NZ_JAVCAP010000004.1"/>
</dbReference>
<sequence length="75" mass="8505">MHYKGTLQKAECRQQAASADAAMPHSKTLRSRNWGAHKKIEWMPSDCQADPSEDNLTWFPVIFCGTCQVLFYLTG</sequence>
<gene>
    <name evidence="1" type="ORF">Q9291_02985</name>
</gene>
<reference evidence="2" key="1">
    <citation type="journal article" date="2019" name="Int. J. Syst. Evol. Microbiol.">
        <title>The Global Catalogue of Microorganisms (GCM) 10K type strain sequencing project: providing services to taxonomists for standard genome sequencing and annotation.</title>
        <authorList>
            <consortium name="The Broad Institute Genomics Platform"/>
            <consortium name="The Broad Institute Genome Sequencing Center for Infectious Disease"/>
            <person name="Wu L."/>
            <person name="Ma J."/>
        </authorList>
    </citation>
    <scope>NUCLEOTIDE SEQUENCE [LARGE SCALE GENOMIC DNA]</scope>
    <source>
        <strain evidence="2">VKM B-3159</strain>
    </source>
</reference>
<protein>
    <submittedName>
        <fullName evidence="1">Uncharacterized protein</fullName>
    </submittedName>
</protein>
<proteinExistence type="predicted"/>